<feature type="domain" description="Proteinase inhibitor I42 chagasin" evidence="4">
    <location>
        <begin position="63"/>
        <end position="156"/>
    </location>
</feature>
<evidence type="ECO:0000256" key="1">
    <source>
        <dbReference type="ARBA" id="ARBA00022690"/>
    </source>
</evidence>
<dbReference type="Proteomes" id="UP000233654">
    <property type="component" value="Unassembled WGS sequence"/>
</dbReference>
<dbReference type="Pfam" id="PF09394">
    <property type="entry name" value="Inhibitor_I42"/>
    <property type="match status" value="1"/>
</dbReference>
<organism evidence="5 6">
    <name type="scientific">Candidatus Anoxymicrobium japonicum</name>
    <dbReference type="NCBI Taxonomy" id="2013648"/>
    <lineage>
        <taxon>Bacteria</taxon>
        <taxon>Bacillati</taxon>
        <taxon>Actinomycetota</taxon>
        <taxon>Candidatus Geothermincolia</taxon>
        <taxon>Candidatus Geothermincolales</taxon>
        <taxon>Candidatus Anoxymicrobiaceae</taxon>
        <taxon>Candidatus Anoxymicrobium</taxon>
    </lineage>
</organism>
<dbReference type="AlphaFoldDB" id="A0A2N3G5U2"/>
<evidence type="ECO:0000256" key="3">
    <source>
        <dbReference type="SAM" id="Phobius"/>
    </source>
</evidence>
<dbReference type="SUPFAM" id="SSF141066">
    <property type="entry name" value="ICP-like"/>
    <property type="match status" value="1"/>
</dbReference>
<evidence type="ECO:0000313" key="5">
    <source>
        <dbReference type="EMBL" id="PKQ28073.1"/>
    </source>
</evidence>
<dbReference type="PANTHER" id="PTHR36530:SF1">
    <property type="entry name" value="AMOEBIASIN-1"/>
    <property type="match status" value="1"/>
</dbReference>
<keyword evidence="3" id="KW-1133">Transmembrane helix</keyword>
<keyword evidence="3" id="KW-0472">Membrane</keyword>
<evidence type="ECO:0000256" key="2">
    <source>
        <dbReference type="ARBA" id="ARBA00022704"/>
    </source>
</evidence>
<feature type="transmembrane region" description="Helical" evidence="3">
    <location>
        <begin position="20"/>
        <end position="40"/>
    </location>
</feature>
<dbReference type="InterPro" id="IPR036331">
    <property type="entry name" value="Chagasin-like_sf"/>
</dbReference>
<comment type="caution">
    <text evidence="5">The sequence shown here is derived from an EMBL/GenBank/DDBJ whole genome shotgun (WGS) entry which is preliminary data.</text>
</comment>
<dbReference type="InterPro" id="IPR018990">
    <property type="entry name" value="Prot_inh_I42_chagasin"/>
</dbReference>
<proteinExistence type="predicted"/>
<dbReference type="Gene3D" id="2.60.40.2020">
    <property type="match status" value="1"/>
</dbReference>
<dbReference type="EMBL" id="PHEX01000034">
    <property type="protein sequence ID" value="PKQ28073.1"/>
    <property type="molecule type" value="Genomic_DNA"/>
</dbReference>
<dbReference type="GO" id="GO:0004869">
    <property type="term" value="F:cysteine-type endopeptidase inhibitor activity"/>
    <property type="evidence" value="ECO:0007669"/>
    <property type="project" value="UniProtKB-KW"/>
</dbReference>
<keyword evidence="2" id="KW-0789">Thiol protease inhibitor</keyword>
<protein>
    <recommendedName>
        <fullName evidence="4">Proteinase inhibitor I42 chagasin domain-containing protein</fullName>
    </recommendedName>
</protein>
<dbReference type="PANTHER" id="PTHR36530">
    <property type="entry name" value="INHIBITOR OF CYSTEINE PEPTIDASE"/>
    <property type="match status" value="1"/>
</dbReference>
<keyword evidence="3" id="KW-0812">Transmembrane</keyword>
<accession>A0A2N3G5U2</accession>
<name>A0A2N3G5U2_9ACTN</name>
<evidence type="ECO:0000259" key="4">
    <source>
        <dbReference type="Pfam" id="PF09394"/>
    </source>
</evidence>
<gene>
    <name evidence="5" type="ORF">CVT63_04740</name>
</gene>
<evidence type="ECO:0000313" key="6">
    <source>
        <dbReference type="Proteomes" id="UP000233654"/>
    </source>
</evidence>
<keyword evidence="1" id="KW-0646">Protease inhibitor</keyword>
<dbReference type="InterPro" id="IPR052781">
    <property type="entry name" value="Cys_protease_inhibitor_I42"/>
</dbReference>
<reference evidence="5 6" key="1">
    <citation type="journal article" date="2017" name="ISME J.">
        <title>Potential for microbial H2 and metal transformations associated with novel bacteria and archaea in deep terrestrial subsurface sediments.</title>
        <authorList>
            <person name="Hernsdorf A.W."/>
            <person name="Amano Y."/>
            <person name="Miyakawa K."/>
            <person name="Ise K."/>
            <person name="Suzuki Y."/>
            <person name="Anantharaman K."/>
            <person name="Probst A."/>
            <person name="Burstein D."/>
            <person name="Thomas B.C."/>
            <person name="Banfield J.F."/>
        </authorList>
    </citation>
    <scope>NUCLEOTIDE SEQUENCE [LARGE SCALE GENOMIC DNA]</scope>
    <source>
        <strain evidence="5">HGW-Actinobacteria-3</strain>
    </source>
</reference>
<sequence length="157" mass="16673">MSAAFKKGVVLMRGSNRSRVFVRVVGICAIVLLVLVALAGCGCGNGGNSGNGKTHGTVSEMKVNAGQDFTISLQSNHTTGFQWRLAAPLNKKIIQKVNSVYKPDESGGPDKVGAGGVEIWTFRAVSKGSADIMMKYARSNEKGVKPAEERVFKVTVE</sequence>